<evidence type="ECO:0000256" key="2">
    <source>
        <dbReference type="ARBA" id="ARBA00022512"/>
    </source>
</evidence>
<keyword evidence="2" id="KW-0134">Cell wall</keyword>
<dbReference type="PANTHER" id="PTHR47254:SF1">
    <property type="entry name" value="CELL WALL MANNOPROTEIN CIS3-RELATED"/>
    <property type="match status" value="1"/>
</dbReference>
<reference evidence="9" key="1">
    <citation type="journal article" date="2020" name="Stud. Mycol.">
        <title>101 Dothideomycetes genomes: a test case for predicting lifestyles and emergence of pathogens.</title>
        <authorList>
            <person name="Haridas S."/>
            <person name="Albert R."/>
            <person name="Binder M."/>
            <person name="Bloem J."/>
            <person name="Labutti K."/>
            <person name="Salamov A."/>
            <person name="Andreopoulos B."/>
            <person name="Baker S."/>
            <person name="Barry K."/>
            <person name="Bills G."/>
            <person name="Bluhm B."/>
            <person name="Cannon C."/>
            <person name="Castanera R."/>
            <person name="Culley D."/>
            <person name="Daum C."/>
            <person name="Ezra D."/>
            <person name="Gonzalez J."/>
            <person name="Henrissat B."/>
            <person name="Kuo A."/>
            <person name="Liang C."/>
            <person name="Lipzen A."/>
            <person name="Lutzoni F."/>
            <person name="Magnuson J."/>
            <person name="Mondo S."/>
            <person name="Nolan M."/>
            <person name="Ohm R."/>
            <person name="Pangilinan J."/>
            <person name="Park H.-J."/>
            <person name="Ramirez L."/>
            <person name="Alfaro M."/>
            <person name="Sun H."/>
            <person name="Tritt A."/>
            <person name="Yoshinaga Y."/>
            <person name="Zwiers L.-H."/>
            <person name="Turgeon B."/>
            <person name="Goodwin S."/>
            <person name="Spatafora J."/>
            <person name="Crous P."/>
            <person name="Grigoriev I."/>
        </authorList>
    </citation>
    <scope>NUCLEOTIDE SEQUENCE</scope>
    <source>
        <strain evidence="9">CBS 125425</strain>
    </source>
</reference>
<feature type="region of interest" description="Disordered" evidence="6">
    <location>
        <begin position="187"/>
        <end position="246"/>
    </location>
</feature>
<accession>A0A9P4V0E0</accession>
<organism evidence="9 10">
    <name type="scientific">Polyplosphaeria fusca</name>
    <dbReference type="NCBI Taxonomy" id="682080"/>
    <lineage>
        <taxon>Eukaryota</taxon>
        <taxon>Fungi</taxon>
        <taxon>Dikarya</taxon>
        <taxon>Ascomycota</taxon>
        <taxon>Pezizomycotina</taxon>
        <taxon>Dothideomycetes</taxon>
        <taxon>Pleosporomycetidae</taxon>
        <taxon>Pleosporales</taxon>
        <taxon>Tetraplosphaeriaceae</taxon>
        <taxon>Polyplosphaeria</taxon>
    </lineage>
</organism>
<proteinExistence type="inferred from homology"/>
<evidence type="ECO:0000256" key="6">
    <source>
        <dbReference type="SAM" id="MobiDB-lite"/>
    </source>
</evidence>
<dbReference type="GO" id="GO:0005199">
    <property type="term" value="F:structural constituent of cell wall"/>
    <property type="evidence" value="ECO:0007669"/>
    <property type="project" value="TreeGrafter"/>
</dbReference>
<comment type="caution">
    <text evidence="9">The sequence shown here is derived from an EMBL/GenBank/DDBJ whole genome shotgun (WGS) entry which is preliminary data.</text>
</comment>
<dbReference type="PANTHER" id="PTHR47254">
    <property type="entry name" value="CELL WALL MANNOPROTEIN CIS3-RELATED"/>
    <property type="match status" value="1"/>
</dbReference>
<dbReference type="InterPro" id="IPR051153">
    <property type="entry name" value="Yeast_CWMannoprotein_PIR"/>
</dbReference>
<keyword evidence="3" id="KW-0964">Secreted</keyword>
<evidence type="ECO:0000256" key="4">
    <source>
        <dbReference type="ARBA" id="ARBA00022729"/>
    </source>
</evidence>
<dbReference type="GO" id="GO:0009277">
    <property type="term" value="C:fungal-type cell wall"/>
    <property type="evidence" value="ECO:0007669"/>
    <property type="project" value="TreeGrafter"/>
</dbReference>
<dbReference type="InterPro" id="IPR054508">
    <property type="entry name" value="PIR1-like_C"/>
</dbReference>
<sequence>MKTSAFLLSLFLAATSHASEVPEGIEPSEGPPDGCERTVNGNFTIGSAVLDPTSKLRRETAVEASDGSFSCTLQDGILHDNANRTGAIVSNHQFQFDGPPQAGSIYTGGWSVCKNGSLALGSSTRFWRCTSGGFQNLYDENVADQCQEAVIIASMVDQPTSSSSSSTARSTPVSSLATSFSSTVSASITNSSNGTISTATPSASSASASSGASSSLTDSPSGTGAGASSTPSETSAGSTGGAVPTRVPKRETFGAVIGILGAALIL</sequence>
<dbReference type="GO" id="GO:0031505">
    <property type="term" value="P:fungal-type cell wall organization"/>
    <property type="evidence" value="ECO:0007669"/>
    <property type="project" value="TreeGrafter"/>
</dbReference>
<feature type="domain" description="Cell wall mannoprotein PIR1-like C-terminal" evidence="8">
    <location>
        <begin position="76"/>
        <end position="148"/>
    </location>
</feature>
<evidence type="ECO:0000256" key="7">
    <source>
        <dbReference type="SAM" id="SignalP"/>
    </source>
</evidence>
<evidence type="ECO:0000256" key="3">
    <source>
        <dbReference type="ARBA" id="ARBA00022525"/>
    </source>
</evidence>
<dbReference type="Proteomes" id="UP000799444">
    <property type="component" value="Unassembled WGS sequence"/>
</dbReference>
<keyword evidence="4 7" id="KW-0732">Signal</keyword>
<feature type="compositionally biased region" description="Low complexity" evidence="6">
    <location>
        <begin position="187"/>
        <end position="237"/>
    </location>
</feature>
<gene>
    <name evidence="9" type="ORF">EJ04DRAFT_16595</name>
</gene>
<evidence type="ECO:0000256" key="5">
    <source>
        <dbReference type="ARBA" id="ARBA00038219"/>
    </source>
</evidence>
<evidence type="ECO:0000313" key="9">
    <source>
        <dbReference type="EMBL" id="KAF2731145.1"/>
    </source>
</evidence>
<feature type="chain" id="PRO_5040515562" description="Cell wall mannoprotein PIR1-like C-terminal domain-containing protein" evidence="7">
    <location>
        <begin position="19"/>
        <end position="266"/>
    </location>
</feature>
<comment type="subcellular location">
    <subcellularLocation>
        <location evidence="1">Secreted</location>
        <location evidence="1">Cell wall</location>
    </subcellularLocation>
</comment>
<protein>
    <recommendedName>
        <fullName evidence="8">Cell wall mannoprotein PIR1-like C-terminal domain-containing protein</fullName>
    </recommendedName>
</protein>
<keyword evidence="10" id="KW-1185">Reference proteome</keyword>
<name>A0A9P4V0E0_9PLEO</name>
<feature type="signal peptide" evidence="7">
    <location>
        <begin position="1"/>
        <end position="18"/>
    </location>
</feature>
<comment type="similarity">
    <text evidence="5">Belongs to the PIR protein family.</text>
</comment>
<dbReference type="OrthoDB" id="5415592at2759"/>
<dbReference type="EMBL" id="ML996202">
    <property type="protein sequence ID" value="KAF2731145.1"/>
    <property type="molecule type" value="Genomic_DNA"/>
</dbReference>
<dbReference type="Pfam" id="PF22799">
    <property type="entry name" value="PIR1-like_C"/>
    <property type="match status" value="1"/>
</dbReference>
<evidence type="ECO:0000313" key="10">
    <source>
        <dbReference type="Proteomes" id="UP000799444"/>
    </source>
</evidence>
<evidence type="ECO:0000256" key="1">
    <source>
        <dbReference type="ARBA" id="ARBA00004191"/>
    </source>
</evidence>
<dbReference type="AlphaFoldDB" id="A0A9P4V0E0"/>
<evidence type="ECO:0000259" key="8">
    <source>
        <dbReference type="Pfam" id="PF22799"/>
    </source>
</evidence>